<dbReference type="GO" id="GO:0005829">
    <property type="term" value="C:cytosol"/>
    <property type="evidence" value="ECO:0007669"/>
    <property type="project" value="TreeGrafter"/>
</dbReference>
<keyword evidence="4 8" id="KW-0238">DNA-binding</keyword>
<dbReference type="GO" id="GO:0000156">
    <property type="term" value="F:phosphorelay response regulator activity"/>
    <property type="evidence" value="ECO:0007669"/>
    <property type="project" value="TreeGrafter"/>
</dbReference>
<dbReference type="SUPFAM" id="SSF47226">
    <property type="entry name" value="Histidine-containing phosphotransfer domain, HPT domain"/>
    <property type="match status" value="1"/>
</dbReference>
<feature type="modified residue" description="4-aspartylphosphate" evidence="7">
    <location>
        <position position="416"/>
    </location>
</feature>
<evidence type="ECO:0000259" key="9">
    <source>
        <dbReference type="PROSITE" id="PS50110"/>
    </source>
</evidence>
<dbReference type="Proteomes" id="UP000029738">
    <property type="component" value="Unassembled WGS sequence"/>
</dbReference>
<dbReference type="Pfam" id="PF01627">
    <property type="entry name" value="Hpt"/>
    <property type="match status" value="1"/>
</dbReference>
<evidence type="ECO:0000256" key="2">
    <source>
        <dbReference type="ARBA" id="ARBA00023012"/>
    </source>
</evidence>
<feature type="modified residue" description="4-aspartylphosphate" evidence="7">
    <location>
        <position position="51"/>
    </location>
</feature>
<keyword evidence="1 7" id="KW-0597">Phosphoprotein</keyword>
<dbReference type="STRING" id="1479485.DA73_0212040"/>
<dbReference type="SUPFAM" id="SSF52172">
    <property type="entry name" value="CheY-like"/>
    <property type="match status" value="3"/>
</dbReference>
<evidence type="ECO:0000256" key="7">
    <source>
        <dbReference type="PROSITE-ProRule" id="PRU00169"/>
    </source>
</evidence>
<keyword evidence="3" id="KW-0805">Transcription regulation</keyword>
<dbReference type="InterPro" id="IPR039420">
    <property type="entry name" value="WalR-like"/>
</dbReference>
<dbReference type="CDD" id="cd00383">
    <property type="entry name" value="trans_reg_C"/>
    <property type="match status" value="1"/>
</dbReference>
<dbReference type="Pfam" id="PF00072">
    <property type="entry name" value="Response_reg"/>
    <property type="match status" value="3"/>
</dbReference>
<name>A0A0C1R409_9CYAN</name>
<dbReference type="InterPro" id="IPR008207">
    <property type="entry name" value="Sig_transdc_His_kin_Hpt_dom"/>
</dbReference>
<feature type="modified residue" description="4-aspartylphosphate" evidence="7">
    <location>
        <position position="541"/>
    </location>
</feature>
<sequence>MKILVVEDDEATATALTKALKSHNYVVTSVGDGSVGLQIAQNFEYDLVVLDVMLPGLDGFSLCRQLRSLNHQMPIVLLTAKDSSIDKVRGFNAGADDYVVKPFNLSELIARIRSLLRRANKDIVASVLVWEKLQLDTYKSTVTYDKRRLHLTAKEYQLLELFLRNPHRIFSKSAILEHLWSSPECPGEDAVKTHIKGLRQKLKAGGASADLIETVYGLGYRLQYSCEDEKPTFTLSSSELTKTSKQQAESKVVASLTQLWQRFKDSFVDDVTLLLQAATALQIRVLKANEQQTALQVAHKLVGGLGSFGFTEGSKLARKIEQLLQTTNIEPIQAQQLVGMVESLRQELEKPLAITTPALSCKVQQALLLVIDDDVALIERIQMEANAWGFQVNAATSLAIARNAIANNPPDVILLDLTFLDPDESGLAFLAELRDRNPEISVIVLTGKSSLTERLEVARLGGRAFIQKSVPCSEILKMTYQIISCTQPLEAKVMIVDDDPRVLSSVSALLHSWGLYVTAIAEPQEFWQVLESTVPDLLILDVKMPDINGIELCQVVRNDPQWSQLPIVFLSACSDIEIVQQVFTAGADDYVQKPIVEPELIARVFNRLERTKMLRELAER</sequence>
<dbReference type="Gene3D" id="3.40.50.2300">
    <property type="match status" value="3"/>
</dbReference>
<dbReference type="PROSITE" id="PS50110">
    <property type="entry name" value="RESPONSE_REGULATORY"/>
    <property type="match status" value="3"/>
</dbReference>
<evidence type="ECO:0000256" key="5">
    <source>
        <dbReference type="ARBA" id="ARBA00023163"/>
    </source>
</evidence>
<dbReference type="SMART" id="SM00862">
    <property type="entry name" value="Trans_reg_C"/>
    <property type="match status" value="1"/>
</dbReference>
<feature type="modified residue" description="Phosphohistidine" evidence="6">
    <location>
        <position position="299"/>
    </location>
</feature>
<accession>A0A0C1R409</accession>
<dbReference type="GO" id="GO:0032993">
    <property type="term" value="C:protein-DNA complex"/>
    <property type="evidence" value="ECO:0007669"/>
    <property type="project" value="TreeGrafter"/>
</dbReference>
<dbReference type="FunFam" id="3.40.50.2300:FF:000001">
    <property type="entry name" value="DNA-binding response regulator PhoB"/>
    <property type="match status" value="1"/>
</dbReference>
<protein>
    <submittedName>
        <fullName evidence="12">Response regulator</fullName>
    </submittedName>
</protein>
<feature type="domain" description="HPt" evidence="10">
    <location>
        <begin position="252"/>
        <end position="355"/>
    </location>
</feature>
<dbReference type="InterPro" id="IPR036388">
    <property type="entry name" value="WH-like_DNA-bd_sf"/>
</dbReference>
<keyword evidence="5" id="KW-0804">Transcription</keyword>
<keyword evidence="2" id="KW-0902">Two-component regulatory system</keyword>
<dbReference type="PROSITE" id="PS51755">
    <property type="entry name" value="OMPR_PHOB"/>
    <property type="match status" value="1"/>
</dbReference>
<dbReference type="CDD" id="cd00156">
    <property type="entry name" value="REC"/>
    <property type="match status" value="2"/>
</dbReference>
<evidence type="ECO:0000259" key="10">
    <source>
        <dbReference type="PROSITE" id="PS50894"/>
    </source>
</evidence>
<reference evidence="13" key="1">
    <citation type="journal article" date="2015" name="Genome Announc.">
        <title>Draft Genome Sequence of Tolypothrix boutellei Strain VB521301.</title>
        <authorList>
            <person name="Chandrababunaidu M.M."/>
            <person name="Singh D."/>
            <person name="Sen D."/>
            <person name="Bhan S."/>
            <person name="Das S."/>
            <person name="Gupta A."/>
            <person name="Adhikary S.P."/>
            <person name="Tripathy S."/>
        </authorList>
    </citation>
    <scope>NUCLEOTIDE SEQUENCE</scope>
    <source>
        <strain evidence="13">VB521301</strain>
    </source>
</reference>
<dbReference type="AlphaFoldDB" id="A0A0C1R409"/>
<dbReference type="PANTHER" id="PTHR48111">
    <property type="entry name" value="REGULATOR OF RPOS"/>
    <property type="match status" value="1"/>
</dbReference>
<dbReference type="GO" id="GO:0000976">
    <property type="term" value="F:transcription cis-regulatory region binding"/>
    <property type="evidence" value="ECO:0007669"/>
    <property type="project" value="TreeGrafter"/>
</dbReference>
<evidence type="ECO:0000256" key="4">
    <source>
        <dbReference type="ARBA" id="ARBA00023125"/>
    </source>
</evidence>
<dbReference type="PROSITE" id="PS50894">
    <property type="entry name" value="HPT"/>
    <property type="match status" value="1"/>
</dbReference>
<dbReference type="Gene3D" id="1.20.120.160">
    <property type="entry name" value="HPT domain"/>
    <property type="match status" value="1"/>
</dbReference>
<dbReference type="EMBL" id="JHEG04000001">
    <property type="protein sequence ID" value="KAF3890395.1"/>
    <property type="molecule type" value="Genomic_DNA"/>
</dbReference>
<evidence type="ECO:0000256" key="1">
    <source>
        <dbReference type="ARBA" id="ARBA00022553"/>
    </source>
</evidence>
<reference evidence="12" key="2">
    <citation type="submission" date="2019-11" db="EMBL/GenBank/DDBJ databases">
        <title>Improved Assembly of Tolypothrix boutellei genome.</title>
        <authorList>
            <person name="Sarangi A.N."/>
            <person name="Mukherjee M."/>
            <person name="Ghosh S."/>
            <person name="Singh D."/>
            <person name="Das A."/>
            <person name="Kant S."/>
            <person name="Prusty A."/>
            <person name="Tripathy S."/>
        </authorList>
    </citation>
    <scope>NUCLEOTIDE SEQUENCE</scope>
    <source>
        <strain evidence="12">VB521301</strain>
    </source>
</reference>
<dbReference type="SMART" id="SM00448">
    <property type="entry name" value="REC"/>
    <property type="match status" value="3"/>
</dbReference>
<evidence type="ECO:0000313" key="14">
    <source>
        <dbReference type="Proteomes" id="UP000029738"/>
    </source>
</evidence>
<dbReference type="RefSeq" id="WP_038106387.1">
    <property type="nucleotide sequence ID" value="NZ_JHEG04000001.1"/>
</dbReference>
<feature type="DNA-binding region" description="OmpR/PhoB-type" evidence="8">
    <location>
        <begin position="125"/>
        <end position="224"/>
    </location>
</feature>
<comment type="caution">
    <text evidence="13">The sequence shown here is derived from an EMBL/GenBank/DDBJ whole genome shotgun (WGS) entry which is preliminary data.</text>
</comment>
<evidence type="ECO:0000256" key="3">
    <source>
        <dbReference type="ARBA" id="ARBA00023015"/>
    </source>
</evidence>
<proteinExistence type="predicted"/>
<keyword evidence="14" id="KW-1185">Reference proteome</keyword>
<evidence type="ECO:0000256" key="6">
    <source>
        <dbReference type="PROSITE-ProRule" id="PRU00110"/>
    </source>
</evidence>
<dbReference type="SUPFAM" id="SSF46894">
    <property type="entry name" value="C-terminal effector domain of the bipartite response regulators"/>
    <property type="match status" value="1"/>
</dbReference>
<feature type="domain" description="Response regulatory" evidence="9">
    <location>
        <begin position="367"/>
        <end position="483"/>
    </location>
</feature>
<dbReference type="InterPro" id="IPR016032">
    <property type="entry name" value="Sig_transdc_resp-reg_C-effctor"/>
</dbReference>
<evidence type="ECO:0000256" key="8">
    <source>
        <dbReference type="PROSITE-ProRule" id="PRU01091"/>
    </source>
</evidence>
<dbReference type="OrthoDB" id="442759at2"/>
<dbReference type="InterPro" id="IPR001867">
    <property type="entry name" value="OmpR/PhoB-type_DNA-bd"/>
</dbReference>
<dbReference type="PANTHER" id="PTHR48111:SF15">
    <property type="entry name" value="OMPR SUBFAMILY"/>
    <property type="match status" value="1"/>
</dbReference>
<organism evidence="13">
    <name type="scientific">Tolypothrix bouteillei VB521301</name>
    <dbReference type="NCBI Taxonomy" id="1479485"/>
    <lineage>
        <taxon>Bacteria</taxon>
        <taxon>Bacillati</taxon>
        <taxon>Cyanobacteriota</taxon>
        <taxon>Cyanophyceae</taxon>
        <taxon>Nostocales</taxon>
        <taxon>Tolypothrichaceae</taxon>
        <taxon>Tolypothrix</taxon>
    </lineage>
</organism>
<feature type="domain" description="Response regulatory" evidence="9">
    <location>
        <begin position="2"/>
        <end position="116"/>
    </location>
</feature>
<dbReference type="InterPro" id="IPR001789">
    <property type="entry name" value="Sig_transdc_resp-reg_receiver"/>
</dbReference>
<dbReference type="EMBL" id="JHEG02000037">
    <property type="protein sequence ID" value="KIE12284.1"/>
    <property type="molecule type" value="Genomic_DNA"/>
</dbReference>
<feature type="domain" description="Response regulatory" evidence="9">
    <location>
        <begin position="492"/>
        <end position="608"/>
    </location>
</feature>
<dbReference type="Gene3D" id="6.10.250.690">
    <property type="match status" value="1"/>
</dbReference>
<dbReference type="GO" id="GO:0006355">
    <property type="term" value="P:regulation of DNA-templated transcription"/>
    <property type="evidence" value="ECO:0007669"/>
    <property type="project" value="InterPro"/>
</dbReference>
<dbReference type="Gene3D" id="1.10.10.10">
    <property type="entry name" value="Winged helix-like DNA-binding domain superfamily/Winged helix DNA-binding domain"/>
    <property type="match status" value="1"/>
</dbReference>
<evidence type="ECO:0000313" key="12">
    <source>
        <dbReference type="EMBL" id="KAF3890395.1"/>
    </source>
</evidence>
<feature type="domain" description="OmpR/PhoB-type" evidence="11">
    <location>
        <begin position="125"/>
        <end position="224"/>
    </location>
</feature>
<dbReference type="Pfam" id="PF00486">
    <property type="entry name" value="Trans_reg_C"/>
    <property type="match status" value="1"/>
</dbReference>
<dbReference type="InterPro" id="IPR036641">
    <property type="entry name" value="HPT_dom_sf"/>
</dbReference>
<evidence type="ECO:0000259" key="11">
    <source>
        <dbReference type="PROSITE" id="PS51755"/>
    </source>
</evidence>
<gene>
    <name evidence="13" type="ORF">DA73_0212040</name>
    <name evidence="12" type="ORF">DA73_0400036820</name>
</gene>
<dbReference type="InterPro" id="IPR011006">
    <property type="entry name" value="CheY-like_superfamily"/>
</dbReference>
<evidence type="ECO:0000313" key="13">
    <source>
        <dbReference type="EMBL" id="KIE12284.1"/>
    </source>
</evidence>